<accession>H9M9E5</accession>
<feature type="compositionally biased region" description="Basic and acidic residues" evidence="1">
    <location>
        <begin position="56"/>
        <end position="70"/>
    </location>
</feature>
<organism evidence="2">
    <name type="scientific">Pinus radiata</name>
    <name type="common">Monterey pine</name>
    <name type="synonym">Pinus insignis</name>
    <dbReference type="NCBI Taxonomy" id="3347"/>
    <lineage>
        <taxon>Eukaryota</taxon>
        <taxon>Viridiplantae</taxon>
        <taxon>Streptophyta</taxon>
        <taxon>Embryophyta</taxon>
        <taxon>Tracheophyta</taxon>
        <taxon>Spermatophyta</taxon>
        <taxon>Pinopsida</taxon>
        <taxon>Pinidae</taxon>
        <taxon>Conifers I</taxon>
        <taxon>Pinales</taxon>
        <taxon>Pinaceae</taxon>
        <taxon>Pinus</taxon>
        <taxon>Pinus subgen. Pinus</taxon>
    </lineage>
</organism>
<dbReference type="AlphaFoldDB" id="H9M9E5"/>
<gene>
    <name evidence="2" type="ORF">0_10384_02</name>
</gene>
<evidence type="ECO:0000256" key="1">
    <source>
        <dbReference type="SAM" id="MobiDB-lite"/>
    </source>
</evidence>
<evidence type="ECO:0000313" key="2">
    <source>
        <dbReference type="EMBL" id="AEW07741.1"/>
    </source>
</evidence>
<name>H9M9E5_PINRA</name>
<proteinExistence type="predicted"/>
<protein>
    <submittedName>
        <fullName evidence="2">Uncharacterized protein</fullName>
    </submittedName>
</protein>
<reference evidence="2" key="1">
    <citation type="submission" date="2011-12" db="EMBL/GenBank/DDBJ databases">
        <title>Nucleotide Diversity and Divergence in the Loblolly Pine Gene Space.</title>
        <authorList>
            <person name="Neale D.B."/>
            <person name="Wegrzyn J.L."/>
            <person name="Lee J.M."/>
            <person name="Eckert A.J."/>
            <person name="Liechty J.D."/>
            <person name="Stevens K.A."/>
            <person name="Langley C.H."/>
        </authorList>
    </citation>
    <scope>NUCLEOTIDE SEQUENCE</scope>
    <source>
        <strain evidence="2">13452</strain>
        <tissue evidence="2">Megagametophyte</tissue>
    </source>
</reference>
<dbReference type="EMBL" id="JQ261627">
    <property type="protein sequence ID" value="AEW07741.1"/>
    <property type="molecule type" value="Genomic_DNA"/>
</dbReference>
<sequence>AVVCLYVDSESFLSPLANGNSDDLTLKDVNVKEIQEVSDASRNNAECIATSTNNTDSEKLLDKESHDDKDARRSLGECIATDEWSALDGLTRANSLLSLPRFMMGYRKDDGSKRRRRRLC</sequence>
<feature type="region of interest" description="Disordered" evidence="1">
    <location>
        <begin position="48"/>
        <end position="70"/>
    </location>
</feature>
<feature type="non-terminal residue" evidence="2">
    <location>
        <position position="1"/>
    </location>
</feature>